<gene>
    <name evidence="2" type="ORF">PQU92_00330</name>
</gene>
<accession>A0ABT5HPC8</accession>
<reference evidence="2 3" key="1">
    <citation type="submission" date="2023-01" db="EMBL/GenBank/DDBJ databases">
        <title>Novel species of the genus Asticcacaulis isolated from rivers.</title>
        <authorList>
            <person name="Lu H."/>
        </authorList>
    </citation>
    <scope>NUCLEOTIDE SEQUENCE [LARGE SCALE GENOMIC DNA]</scope>
    <source>
        <strain evidence="2 3">BYS171W</strain>
    </source>
</reference>
<organism evidence="2 3">
    <name type="scientific">Asticcacaulis aquaticus</name>
    <dbReference type="NCBI Taxonomy" id="2984212"/>
    <lineage>
        <taxon>Bacteria</taxon>
        <taxon>Pseudomonadati</taxon>
        <taxon>Pseudomonadota</taxon>
        <taxon>Alphaproteobacteria</taxon>
        <taxon>Caulobacterales</taxon>
        <taxon>Caulobacteraceae</taxon>
        <taxon>Asticcacaulis</taxon>
    </lineage>
</organism>
<name>A0ABT5HPC8_9CAUL</name>
<dbReference type="Proteomes" id="UP001214854">
    <property type="component" value="Unassembled WGS sequence"/>
</dbReference>
<evidence type="ECO:0000313" key="3">
    <source>
        <dbReference type="Proteomes" id="UP001214854"/>
    </source>
</evidence>
<keyword evidence="1" id="KW-1133">Transmembrane helix</keyword>
<proteinExistence type="predicted"/>
<feature type="transmembrane region" description="Helical" evidence="1">
    <location>
        <begin position="30"/>
        <end position="50"/>
    </location>
</feature>
<dbReference type="RefSeq" id="WP_272746228.1">
    <property type="nucleotide sequence ID" value="NZ_JAQQKX010000001.1"/>
</dbReference>
<keyword evidence="3" id="KW-1185">Reference proteome</keyword>
<dbReference type="EMBL" id="JAQQKX010000001">
    <property type="protein sequence ID" value="MDC7681710.1"/>
    <property type="molecule type" value="Genomic_DNA"/>
</dbReference>
<comment type="caution">
    <text evidence="2">The sequence shown here is derived from an EMBL/GenBank/DDBJ whole genome shotgun (WGS) entry which is preliminary data.</text>
</comment>
<sequence length="177" mass="19431">MPAKPKDPVFETPVWALWQRLTPLFPGWSLIPSAFVTPGAWTMMGVDFLSGLRRNGSTRKAFELLSGVDSATFAAVADMAALNEKRQEQILKAVIIGYLTIPLSIIAVLAEIAGDTLSSYFREHTTTIIQWVCILTAAPAGYFLSHWRSRQIVSVLELIRIERGDVASKPSGATPED</sequence>
<keyword evidence="1" id="KW-0812">Transmembrane</keyword>
<evidence type="ECO:0000256" key="1">
    <source>
        <dbReference type="SAM" id="Phobius"/>
    </source>
</evidence>
<keyword evidence="1" id="KW-0472">Membrane</keyword>
<feature type="transmembrane region" description="Helical" evidence="1">
    <location>
        <begin position="125"/>
        <end position="144"/>
    </location>
</feature>
<evidence type="ECO:0000313" key="2">
    <source>
        <dbReference type="EMBL" id="MDC7681710.1"/>
    </source>
</evidence>
<feature type="transmembrane region" description="Helical" evidence="1">
    <location>
        <begin position="93"/>
        <end position="113"/>
    </location>
</feature>
<protein>
    <submittedName>
        <fullName evidence="2">Uncharacterized protein</fullName>
    </submittedName>
</protein>